<proteinExistence type="predicted"/>
<dbReference type="EMBL" id="MKZS01000001">
    <property type="protein sequence ID" value="OLT57940.1"/>
    <property type="molecule type" value="Genomic_DNA"/>
</dbReference>
<accession>A0A1U7MW38</accession>
<organism evidence="1 2">
    <name type="scientific">Moorena bouillonii PNG</name>
    <dbReference type="NCBI Taxonomy" id="568701"/>
    <lineage>
        <taxon>Bacteria</taxon>
        <taxon>Bacillati</taxon>
        <taxon>Cyanobacteriota</taxon>
        <taxon>Cyanophyceae</taxon>
        <taxon>Coleofasciculales</taxon>
        <taxon>Coleofasciculaceae</taxon>
        <taxon>Moorena</taxon>
    </lineage>
</organism>
<gene>
    <name evidence="1" type="ORF">BJP37_01660</name>
</gene>
<dbReference type="AlphaFoldDB" id="A0A1U7MW38"/>
<comment type="caution">
    <text evidence="1">The sequence shown here is derived from an EMBL/GenBank/DDBJ whole genome shotgun (WGS) entry which is preliminary data.</text>
</comment>
<keyword evidence="2" id="KW-1185">Reference proteome</keyword>
<evidence type="ECO:0000313" key="1">
    <source>
        <dbReference type="EMBL" id="OLT57940.1"/>
    </source>
</evidence>
<sequence length="65" mass="7592">MSKKSVKKVVQYDKIIKAIKFILVKYDLNKFSKNHKIYFGTVTKKRLSISQYLIIWILLVGVCNG</sequence>
<evidence type="ECO:0000313" key="2">
    <source>
        <dbReference type="Proteomes" id="UP000186657"/>
    </source>
</evidence>
<name>A0A1U7MW38_9CYAN</name>
<protein>
    <submittedName>
        <fullName evidence="1">Uncharacterized protein</fullName>
    </submittedName>
</protein>
<dbReference type="Proteomes" id="UP000186657">
    <property type="component" value="Unassembled WGS sequence"/>
</dbReference>
<reference evidence="1 2" key="1">
    <citation type="submission" date="2016-10" db="EMBL/GenBank/DDBJ databases">
        <title>Comparative genomics uncovers the prolific and rare metabolic potential of the cyanobacterial genus Moorea.</title>
        <authorList>
            <person name="Leao T."/>
            <person name="Castelao G."/>
            <person name="Korobeynikov A."/>
            <person name="Monroe E.A."/>
            <person name="Podell S."/>
            <person name="Glukhov E."/>
            <person name="Allen E."/>
            <person name="Gerwick W.H."/>
            <person name="Gerwick L."/>
        </authorList>
    </citation>
    <scope>NUCLEOTIDE SEQUENCE [LARGE SCALE GENOMIC DNA]</scope>
    <source>
        <strain evidence="1 2">PNG5-198</strain>
    </source>
</reference>